<proteinExistence type="predicted"/>
<keyword evidence="6" id="KW-1185">Reference proteome</keyword>
<evidence type="ECO:0000256" key="3">
    <source>
        <dbReference type="PROSITE-ProRule" id="PRU00339"/>
    </source>
</evidence>
<feature type="repeat" description="TPR" evidence="3">
    <location>
        <begin position="107"/>
        <end position="140"/>
    </location>
</feature>
<evidence type="ECO:0000313" key="6">
    <source>
        <dbReference type="Proteomes" id="UP000050454"/>
    </source>
</evidence>
<comment type="caution">
    <text evidence="5">The sequence shown here is derived from an EMBL/GenBank/DDBJ whole genome shotgun (WGS) entry which is preliminary data.</text>
</comment>
<protein>
    <submittedName>
        <fullName evidence="5">Uncharacterized protein</fullName>
    </submittedName>
</protein>
<dbReference type="InterPro" id="IPR011990">
    <property type="entry name" value="TPR-like_helical_dom_sf"/>
</dbReference>
<dbReference type="OrthoDB" id="9814448at2"/>
<feature type="chain" id="PRO_5006136407" evidence="4">
    <location>
        <begin position="21"/>
        <end position="999"/>
    </location>
</feature>
<dbReference type="SUPFAM" id="SSF48452">
    <property type="entry name" value="TPR-like"/>
    <property type="match status" value="6"/>
</dbReference>
<sequence>MKKIILILFPGLLAALSTFSQNTLSYTEVESHYNNGVELYEKKAYSAARKEFRTYVEQSSSSLNPNKFNIANAEYYSAVCALNTGSMDADIEVHRFVLNHSEHPKAKIIYSDLGDNFFEKGNYEKAIEYLTKAIEHRQDDLSVYELRYKLGVAYYQTKDYVNALKEFNYVKKTVAENAINAAYYAAVINFQNDNFDAALTDLQRVENVNPYKLEVPNWIAQILFKQEKYDELLAYAEPIISNPQGRKIDDICLVTAEVLFFRNDFRKAADYYDRFRELRRGNIDPQVTFRHGFSLYKTEQYRKVVEVLKKIADREDALGQQAAYYLGISALNTGDLNSAMAAFDFARKNNFDIEIQEEAAYNYIKVQLEQGNNEAAINSLKDYVSNYPSGKYIDESNELLSDILFETNDYKQAITYIEGLSRTTSKIDEAYQKLCYAQAVIDYNAEQFDEAIKYFDKALTKPSDRDLIQKSLFWKAEAAFATDKPNVESLYREVMQKGNPVQRNKSLYSLGYLHYNKRDFSGALTYFKDFLDASRDVESQQSREDALLRLADCHLIQKSFSRALGYYEQALRENRTDKDYALFQKGVTLDLMGRTSQANQTFEEFARVYENSRLIDDALFQKGSLQMNDRNYQGAIASFTEMLRKKPRSKLVPDALLKRALAYGNTENYDAAVDDYKTIINRFGQHKTANEALIGLRDILNLTGRSEDFADVADEYQKNNPGSGSAIALQYEAARNLFYNQRYDAAISSLKRFVDNNPSNSNVIEAKFLIAESYYFTEKAKEALPFYKDVIRDGQSQYVTKAAFRAADTQFNDKNYRDAVTDYQNVLSSSQSKRDQVSAWEGLFESYYHLGDYENSIKYCRQAITEGGGMVIGIENKAELFIGKCHLKRRDFTQARQQFEKVIAMDKDVNGAEAKYRIGEILYESGKYEESIKTMQELAQDFGDYIEWYEKAFLLIADNYIGQKDHFMAKATLNSIIENSGNPETVDTAKAKLKTIPKD</sequence>
<dbReference type="RefSeq" id="WP_055143792.1">
    <property type="nucleotide sequence ID" value="NZ_JXSZ01000005.1"/>
</dbReference>
<dbReference type="EMBL" id="LGTQ01000005">
    <property type="protein sequence ID" value="KPM49587.1"/>
    <property type="molecule type" value="Genomic_DNA"/>
</dbReference>
<evidence type="ECO:0000256" key="2">
    <source>
        <dbReference type="ARBA" id="ARBA00022803"/>
    </source>
</evidence>
<organism evidence="5 6">
    <name type="scientific">Jiulongibacter sediminis</name>
    <dbReference type="NCBI Taxonomy" id="1605367"/>
    <lineage>
        <taxon>Bacteria</taxon>
        <taxon>Pseudomonadati</taxon>
        <taxon>Bacteroidota</taxon>
        <taxon>Cytophagia</taxon>
        <taxon>Cytophagales</taxon>
        <taxon>Leadbetterellaceae</taxon>
        <taxon>Jiulongibacter</taxon>
    </lineage>
</organism>
<accession>A0A0P7BYL2</accession>
<keyword evidence="1" id="KW-0677">Repeat</keyword>
<dbReference type="Pfam" id="PF13432">
    <property type="entry name" value="TPR_16"/>
    <property type="match status" value="6"/>
</dbReference>
<dbReference type="PANTHER" id="PTHR44943:SF8">
    <property type="entry name" value="TPR REPEAT-CONTAINING PROTEIN MJ0263"/>
    <property type="match status" value="1"/>
</dbReference>
<evidence type="ECO:0000313" key="5">
    <source>
        <dbReference type="EMBL" id="KPM49587.1"/>
    </source>
</evidence>
<keyword evidence="2 3" id="KW-0802">TPR repeat</keyword>
<dbReference type="SMART" id="SM00028">
    <property type="entry name" value="TPR"/>
    <property type="match status" value="15"/>
</dbReference>
<dbReference type="Proteomes" id="UP000050454">
    <property type="component" value="Unassembled WGS sequence"/>
</dbReference>
<feature type="repeat" description="TPR" evidence="3">
    <location>
        <begin position="876"/>
        <end position="909"/>
    </location>
</feature>
<evidence type="ECO:0000256" key="1">
    <source>
        <dbReference type="ARBA" id="ARBA00022737"/>
    </source>
</evidence>
<name>A0A0P7BYL2_9BACT</name>
<gene>
    <name evidence="5" type="ORF">AFM12_03025</name>
</gene>
<dbReference type="PANTHER" id="PTHR44943">
    <property type="entry name" value="CELLULOSE SYNTHASE OPERON PROTEIN C"/>
    <property type="match status" value="1"/>
</dbReference>
<dbReference type="Pfam" id="PF13174">
    <property type="entry name" value="TPR_6"/>
    <property type="match status" value="2"/>
</dbReference>
<dbReference type="InterPro" id="IPR051685">
    <property type="entry name" value="Ycf3/AcsC/BcsC/TPR_MFPF"/>
</dbReference>
<dbReference type="AlphaFoldDB" id="A0A0P7BYL2"/>
<dbReference type="Gene3D" id="1.25.40.10">
    <property type="entry name" value="Tetratricopeptide repeat domain"/>
    <property type="match status" value="9"/>
</dbReference>
<dbReference type="STRING" id="1605367.AFM12_03025"/>
<evidence type="ECO:0000256" key="4">
    <source>
        <dbReference type="SAM" id="SignalP"/>
    </source>
</evidence>
<keyword evidence="4" id="KW-0732">Signal</keyword>
<dbReference type="InterPro" id="IPR019734">
    <property type="entry name" value="TPR_rpt"/>
</dbReference>
<dbReference type="PROSITE" id="PS50005">
    <property type="entry name" value="TPR"/>
    <property type="match status" value="2"/>
</dbReference>
<feature type="signal peptide" evidence="4">
    <location>
        <begin position="1"/>
        <end position="20"/>
    </location>
</feature>
<reference evidence="5 6" key="1">
    <citation type="submission" date="2015-07" db="EMBL/GenBank/DDBJ databases">
        <title>The draft genome sequence of Leadbetterella sp. JN14-9.</title>
        <authorList>
            <person name="Liu Y."/>
            <person name="Du J."/>
            <person name="Shao Z."/>
        </authorList>
    </citation>
    <scope>NUCLEOTIDE SEQUENCE [LARGE SCALE GENOMIC DNA]</scope>
    <source>
        <strain evidence="5 6">JN14-9</strain>
    </source>
</reference>